<protein>
    <submittedName>
        <fullName evidence="15">Fibrillin-2-like</fullName>
    </submittedName>
</protein>
<dbReference type="CDD" id="cd00054">
    <property type="entry name" value="EGF_CA"/>
    <property type="match status" value="12"/>
</dbReference>
<evidence type="ECO:0000256" key="9">
    <source>
        <dbReference type="ARBA" id="ARBA00023157"/>
    </source>
</evidence>
<keyword evidence="7" id="KW-0677">Repeat</keyword>
<feature type="domain" description="TB" evidence="13">
    <location>
        <begin position="629"/>
        <end position="681"/>
    </location>
</feature>
<dbReference type="FunFam" id="3.90.290.10:FF:000007">
    <property type="entry name" value="Fibrillin 2"/>
    <property type="match status" value="1"/>
</dbReference>
<dbReference type="GO" id="GO:0005509">
    <property type="term" value="F:calcium ion binding"/>
    <property type="evidence" value="ECO:0007669"/>
    <property type="project" value="InterPro"/>
</dbReference>
<dbReference type="FunFam" id="2.10.25.10:FF:000003">
    <property type="entry name" value="fibrillin-1 isoform X1"/>
    <property type="match status" value="9"/>
</dbReference>
<dbReference type="InterPro" id="IPR009030">
    <property type="entry name" value="Growth_fac_rcpt_cys_sf"/>
</dbReference>
<evidence type="ECO:0000256" key="3">
    <source>
        <dbReference type="ARBA" id="ARBA00022525"/>
    </source>
</evidence>
<dbReference type="AlphaFoldDB" id="A0A3Q0GRS1"/>
<dbReference type="GO" id="GO:0005576">
    <property type="term" value="C:extracellular region"/>
    <property type="evidence" value="ECO:0007669"/>
    <property type="project" value="UniProtKB-ARBA"/>
</dbReference>
<keyword evidence="3" id="KW-0964">Secreted</keyword>
<comment type="subcellular location">
    <subcellularLocation>
        <location evidence="1">Secreted</location>
        <location evidence="1">Extracellular space</location>
        <location evidence="1">Extracellular matrix</location>
    </subcellularLocation>
</comment>
<feature type="domain" description="EGF-like" evidence="12">
    <location>
        <begin position="693"/>
        <end position="734"/>
    </location>
</feature>
<dbReference type="RefSeq" id="XP_025062491.1">
    <property type="nucleotide sequence ID" value="XM_025206706.1"/>
</dbReference>
<feature type="domain" description="EGF-like" evidence="12">
    <location>
        <begin position="243"/>
        <end position="284"/>
    </location>
</feature>
<dbReference type="SMR" id="A0A3Q0GRS1"/>
<dbReference type="FunFam" id="2.10.25.10:FF:000103">
    <property type="entry name" value="Fibrillin 2"/>
    <property type="match status" value="1"/>
</dbReference>
<keyword evidence="6" id="KW-0732">Signal</keyword>
<dbReference type="InterPro" id="IPR026823">
    <property type="entry name" value="cEGF"/>
</dbReference>
<reference evidence="15" key="1">
    <citation type="submission" date="2025-08" db="UniProtKB">
        <authorList>
            <consortium name="RefSeq"/>
        </authorList>
    </citation>
    <scope>IDENTIFICATION</scope>
</reference>
<dbReference type="FunFam" id="3.90.290.10:FF:000009">
    <property type="entry name" value="Fibrillin 2"/>
    <property type="match status" value="1"/>
</dbReference>
<dbReference type="Proteomes" id="UP000189705">
    <property type="component" value="Unplaced"/>
</dbReference>
<dbReference type="InterPro" id="IPR000742">
    <property type="entry name" value="EGF"/>
</dbReference>
<dbReference type="InterPro" id="IPR049388">
    <property type="entry name" value="FBN_EGF_N"/>
</dbReference>
<proteinExistence type="inferred from homology"/>
<feature type="domain" description="EGF-like" evidence="12">
    <location>
        <begin position="500"/>
        <end position="541"/>
    </location>
</feature>
<evidence type="ECO:0000313" key="14">
    <source>
        <dbReference type="Proteomes" id="UP000189705"/>
    </source>
</evidence>
<dbReference type="FunFam" id="2.10.25.10:FF:000097">
    <property type="entry name" value="Fibrillin 2"/>
    <property type="match status" value="1"/>
</dbReference>
<dbReference type="GO" id="GO:0048598">
    <property type="term" value="P:embryonic morphogenesis"/>
    <property type="evidence" value="ECO:0007669"/>
    <property type="project" value="UniProtKB-ARBA"/>
</dbReference>
<dbReference type="InParanoid" id="A0A3Q0GRS1"/>
<dbReference type="InterPro" id="IPR017878">
    <property type="entry name" value="TB_dom"/>
</dbReference>
<keyword evidence="10" id="KW-0325">Glycoprotein</keyword>
<feature type="domain" description="EGF-like" evidence="12">
    <location>
        <begin position="777"/>
        <end position="816"/>
    </location>
</feature>
<dbReference type="SUPFAM" id="SSF57196">
    <property type="entry name" value="EGF/Laminin"/>
    <property type="match status" value="2"/>
</dbReference>
<dbReference type="PROSITE" id="PS00022">
    <property type="entry name" value="EGF_1"/>
    <property type="match status" value="1"/>
</dbReference>
<dbReference type="InterPro" id="IPR036773">
    <property type="entry name" value="TB_dom_sf"/>
</dbReference>
<keyword evidence="9 11" id="KW-1015">Disulfide bond</keyword>
<feature type="domain" description="EGF-like" evidence="12">
    <location>
        <begin position="1040"/>
        <end position="1082"/>
    </location>
</feature>
<dbReference type="FunFam" id="3.90.290.10:FF:000003">
    <property type="entry name" value="Fibrillin 3"/>
    <property type="match status" value="1"/>
</dbReference>
<dbReference type="PANTHER" id="PTHR47333">
    <property type="entry name" value="VON WILLEBRAND FACTOR C AND EGF DOMAIN-CONTAINING PROTEIN"/>
    <property type="match status" value="1"/>
</dbReference>
<dbReference type="InterPro" id="IPR049883">
    <property type="entry name" value="NOTCH1_EGF-like"/>
</dbReference>
<dbReference type="FunFam" id="3.90.290.10:FF:000006">
    <property type="entry name" value="Fibrillin 2"/>
    <property type="match status" value="1"/>
</dbReference>
<dbReference type="Pfam" id="PF12662">
    <property type="entry name" value="cEGF"/>
    <property type="match status" value="1"/>
</dbReference>
<feature type="domain" description="EGF-like" evidence="12">
    <location>
        <begin position="998"/>
        <end position="1039"/>
    </location>
</feature>
<dbReference type="FunFam" id="2.10.25.10:FF:000149">
    <property type="entry name" value="Fibrillin 2"/>
    <property type="match status" value="1"/>
</dbReference>
<dbReference type="SUPFAM" id="SSF57581">
    <property type="entry name" value="TB module/8-cys domain"/>
    <property type="match status" value="5"/>
</dbReference>
<dbReference type="PROSITE" id="PS00010">
    <property type="entry name" value="ASX_HYDROXYL"/>
    <property type="match status" value="15"/>
</dbReference>
<dbReference type="InterPro" id="IPR018097">
    <property type="entry name" value="EGF_Ca-bd_CS"/>
</dbReference>
<evidence type="ECO:0000256" key="1">
    <source>
        <dbReference type="ARBA" id="ARBA00004498"/>
    </source>
</evidence>
<dbReference type="PROSITE" id="PS01186">
    <property type="entry name" value="EGF_2"/>
    <property type="match status" value="12"/>
</dbReference>
<feature type="disulfide bond" evidence="11">
    <location>
        <begin position="123"/>
        <end position="132"/>
    </location>
</feature>
<dbReference type="Gene3D" id="3.90.290.10">
    <property type="entry name" value="TGF-beta binding (TB) domain"/>
    <property type="match status" value="5"/>
</dbReference>
<evidence type="ECO:0000256" key="2">
    <source>
        <dbReference type="ARBA" id="ARBA00008972"/>
    </source>
</evidence>
<keyword evidence="8" id="KW-0106">Calcium</keyword>
<dbReference type="FunFam" id="2.10.25.10:FF:000002">
    <property type="entry name" value="Latent-transforming growth factor beta-binding protein 3"/>
    <property type="match status" value="1"/>
</dbReference>
<feature type="disulfide bond" evidence="11">
    <location>
        <begin position="464"/>
        <end position="474"/>
    </location>
</feature>
<dbReference type="PROSITE" id="PS01187">
    <property type="entry name" value="EGF_CA"/>
    <property type="match status" value="7"/>
</dbReference>
<dbReference type="FunFam" id="2.10.25.10:FF:000096">
    <property type="entry name" value="Putative fibrillin 2"/>
    <property type="match status" value="1"/>
</dbReference>
<evidence type="ECO:0000259" key="12">
    <source>
        <dbReference type="PROSITE" id="PS50026"/>
    </source>
</evidence>
<dbReference type="FunFam" id="2.10.25.10:FF:000141">
    <property type="entry name" value="Fibrillin 2"/>
    <property type="match status" value="1"/>
</dbReference>
<feature type="domain" description="EGF-like" evidence="12">
    <location>
        <begin position="1083"/>
        <end position="1120"/>
    </location>
</feature>
<feature type="domain" description="EGF-like" evidence="12">
    <location>
        <begin position="735"/>
        <end position="776"/>
    </location>
</feature>
<evidence type="ECO:0000256" key="8">
    <source>
        <dbReference type="ARBA" id="ARBA00022837"/>
    </source>
</evidence>
<dbReference type="InterPro" id="IPR040872">
    <property type="entry name" value="Fibrillin_U_N"/>
</dbReference>
<feature type="domain" description="EGF-like" evidence="12">
    <location>
        <begin position="419"/>
        <end position="459"/>
    </location>
</feature>
<dbReference type="PROSITE" id="PS50026">
    <property type="entry name" value="EGF_3"/>
    <property type="match status" value="17"/>
</dbReference>
<feature type="domain" description="EGF-like" evidence="12">
    <location>
        <begin position="1125"/>
        <end position="1166"/>
    </location>
</feature>
<dbReference type="GO" id="GO:0001527">
    <property type="term" value="C:microfibril"/>
    <property type="evidence" value="ECO:0007669"/>
    <property type="project" value="UniProtKB-ARBA"/>
</dbReference>
<feature type="disulfide bond" evidence="11">
    <location>
        <begin position="781"/>
        <end position="791"/>
    </location>
</feature>
<dbReference type="PANTHER" id="PTHR47333:SF5">
    <property type="entry name" value="FIBRILLIN-3"/>
    <property type="match status" value="1"/>
</dbReference>
<keyword evidence="5 11" id="KW-0245">EGF-like domain</keyword>
<feature type="domain" description="EGF-like" evidence="12">
    <location>
        <begin position="880"/>
        <end position="921"/>
    </location>
</feature>
<dbReference type="FunFam" id="2.10.25.10:FF:000171">
    <property type="entry name" value="Fibrillin 2"/>
    <property type="match status" value="1"/>
</dbReference>
<evidence type="ECO:0000256" key="11">
    <source>
        <dbReference type="PROSITE-ProRule" id="PRU00076"/>
    </source>
</evidence>
<dbReference type="Gene3D" id="2.10.25.10">
    <property type="entry name" value="Laminin"/>
    <property type="match status" value="19"/>
</dbReference>
<evidence type="ECO:0000256" key="10">
    <source>
        <dbReference type="ARBA" id="ARBA00023180"/>
    </source>
</evidence>
<comment type="caution">
    <text evidence="11">Lacks conserved residue(s) required for the propagation of feature annotation.</text>
</comment>
<name>A0A3Q0GRS1_ALLSI</name>
<evidence type="ECO:0000256" key="6">
    <source>
        <dbReference type="ARBA" id="ARBA00022729"/>
    </source>
</evidence>
<feature type="domain" description="TB" evidence="13">
    <location>
        <begin position="821"/>
        <end position="860"/>
    </location>
</feature>
<dbReference type="SMART" id="SM00179">
    <property type="entry name" value="EGF_CA"/>
    <property type="match status" value="17"/>
</dbReference>
<dbReference type="InterPro" id="IPR052080">
    <property type="entry name" value="vWF_C/EGF_Fibrillin"/>
</dbReference>
<dbReference type="PROSITE" id="PS51364">
    <property type="entry name" value="TB"/>
    <property type="match status" value="5"/>
</dbReference>
<dbReference type="STRING" id="38654.A0A3Q0GRS1"/>
<feature type="domain" description="TB" evidence="13">
    <location>
        <begin position="289"/>
        <end position="342"/>
    </location>
</feature>
<dbReference type="InterPro" id="IPR000152">
    <property type="entry name" value="EGF-type_Asp/Asn_hydroxyl_site"/>
</dbReference>
<dbReference type="FunFam" id="2.10.25.10:FF:000086">
    <property type="entry name" value="Fibrillin 2"/>
    <property type="match status" value="1"/>
</dbReference>
<dbReference type="FunFam" id="2.10.25.10:FF:000008">
    <property type="entry name" value="Signal peptide, CUB domain, EGF-like 2"/>
    <property type="match status" value="1"/>
</dbReference>
<dbReference type="Pfam" id="PF14670">
    <property type="entry name" value="FXa_inhibition"/>
    <property type="match status" value="1"/>
</dbReference>
<evidence type="ECO:0000313" key="15">
    <source>
        <dbReference type="RefSeq" id="XP_025062491.1"/>
    </source>
</evidence>
<dbReference type="InterPro" id="IPR001881">
    <property type="entry name" value="EGF-like_Ca-bd_dom"/>
</dbReference>
<dbReference type="GeneID" id="102384441"/>
<dbReference type="FunFam" id="3.90.290.10:FF:000014">
    <property type="entry name" value="Fibrillin 2"/>
    <property type="match status" value="1"/>
</dbReference>
<feature type="domain" description="EGF-like" evidence="12">
    <location>
        <begin position="101"/>
        <end position="133"/>
    </location>
</feature>
<feature type="domain" description="EGF-like" evidence="12">
    <location>
        <begin position="583"/>
        <end position="623"/>
    </location>
</feature>
<keyword evidence="14" id="KW-1185">Reference proteome</keyword>
<evidence type="ECO:0000256" key="4">
    <source>
        <dbReference type="ARBA" id="ARBA00022530"/>
    </source>
</evidence>
<feature type="domain" description="TB" evidence="13">
    <location>
        <begin position="139"/>
        <end position="182"/>
    </location>
</feature>
<keyword evidence="4" id="KW-0272">Extracellular matrix</keyword>
<dbReference type="InterPro" id="IPR013032">
    <property type="entry name" value="EGF-like_CS"/>
</dbReference>
<dbReference type="Pfam" id="PF12661">
    <property type="entry name" value="hEGF"/>
    <property type="match status" value="2"/>
</dbReference>
<feature type="domain" description="EGF-like" evidence="12">
    <location>
        <begin position="1208"/>
        <end position="1249"/>
    </location>
</feature>
<accession>A0A3Q0GRS1</accession>
<gene>
    <name evidence="15" type="primary">LOC102384441</name>
</gene>
<dbReference type="Pfam" id="PF18193">
    <property type="entry name" value="Fibrillin_U_N"/>
    <property type="match status" value="1"/>
</dbReference>
<feature type="domain" description="EGF-like" evidence="12">
    <location>
        <begin position="460"/>
        <end position="499"/>
    </location>
</feature>
<sequence length="1264" mass="135241">MPLFVCLCDRPNVCGSRFHSYCCPGWKTLPGGNQCIVPICRNSCGDGFCSRPNMCTCSSGQISPICGSKSIQQCNIRCINGGTCADDQCQCQKGYVGTYCGQPVCENGCQNGGRCIGPNRCACVYGFTGPQCERDYRTGPCFTQVNNQMCQGQLTGIVCTKTLCCATIGRAWGHPCEMCPAQPQPCRRGFIPNIRTGACQDVDECQAIPGVCQGGNCINTVGSYECKCPAGHKQNEATQKCDDIDECSIIPGICEGGECSNTVGSYFCICPRGYVSSTDGSRCIDQRAGTCFSSLVNGRCAQELPGRFTKMQCCCESGRCWAVGSVPEMCPVRGSDEYRRLCIDGIPVGGGSRAGGIGGNGFLPGGNGNGYGAGGTGFIPIPGGNGFSPGIGGAGVGTGGQSPTGNGPIITGLTILNQTIDVCKHHPNLCLNGRCIPTISSYRCECNMGYKQDANGDCIDVDECTSNPCTNGDCVNTPGSYYCKCHAGFQRTPTKQACIDIDECIQNGVLCKNGRCVNTDGSFQCICNAGFELTTDGKNCVDHDECTTTNMCLNGMCINEDGSFKCICKPGFVLAPNGRYCTDIDECQTSGICMNGHCINTEGSFRCECPPGLAVGVDGRVCVDTHMRSTCYGGIKKGVCVRPFPGAVTKSECCCANPDYGFGEPCHPCPAKNSAEFHGLCSSGVGITVDGRDINECALDPDICSNGICENLRGSYRCNCNSGYEPDPSGRNCVDIDECSVNRLLCDNGLCRNTPGSYSCTCPKGYVFSTETDTCEDINECESSPCVNGACRNNLGSFNCECSPGSKLDSTGLICIDSLKGTCWLNIQDGRCEVNINGATLKSECCATLGAAWGSPCERCELDTACPRGFARVKGVTCEDVNECDVFPGVCPNGRCVNSRGSFHCECPEGLTLDGTGRVCLDIRMEQCYLKWDEDECIQSVPGKFRMDACCCAVGAAWGSDCEECPKPGTKEYEALCPRGPGFSNRGDILTGRPFYKEINECKVFPGMCMNGKCRNTIGSFKCRCNNGFALDMEERNCTDIDECRISPDLCGSGTCVNTPGSFECECFEGYESGFMMMKNCMDIDECERNPLLCRGGTCVNTEGSFQCDCPLGHELSSSRDECVDINECSLSDNLCRNGKCVNMIGTYQCSCNSGYQATPDRQGCIDIDECMIMNGGCDTHCTNSEGSYECSCSDGYALMPDVRTCADIDECENNPDICDGGQCTNIPGEYRCLCYDGFMASMDMKTCIGKHQKWQVQLFYKLL</sequence>
<feature type="domain" description="TB" evidence="13">
    <location>
        <begin position="926"/>
        <end position="977"/>
    </location>
</feature>
<dbReference type="KEGG" id="asn:102384441"/>
<evidence type="ECO:0000256" key="5">
    <source>
        <dbReference type="ARBA" id="ARBA00022536"/>
    </source>
</evidence>
<feature type="domain" description="EGF-like" evidence="12">
    <location>
        <begin position="542"/>
        <end position="582"/>
    </location>
</feature>
<feature type="disulfide bond" evidence="11">
    <location>
        <begin position="105"/>
        <end position="115"/>
    </location>
</feature>
<evidence type="ECO:0000259" key="13">
    <source>
        <dbReference type="PROSITE" id="PS51364"/>
    </source>
</evidence>
<dbReference type="Pfam" id="PF00683">
    <property type="entry name" value="TB"/>
    <property type="match status" value="5"/>
</dbReference>
<dbReference type="SUPFAM" id="SSF57184">
    <property type="entry name" value="Growth factor receptor domain"/>
    <property type="match status" value="5"/>
</dbReference>
<organism evidence="14 15">
    <name type="scientific">Alligator sinensis</name>
    <name type="common">Chinese alligator</name>
    <dbReference type="NCBI Taxonomy" id="38654"/>
    <lineage>
        <taxon>Eukaryota</taxon>
        <taxon>Metazoa</taxon>
        <taxon>Chordata</taxon>
        <taxon>Craniata</taxon>
        <taxon>Vertebrata</taxon>
        <taxon>Euteleostomi</taxon>
        <taxon>Archelosauria</taxon>
        <taxon>Archosauria</taxon>
        <taxon>Crocodylia</taxon>
        <taxon>Alligatoridae</taxon>
        <taxon>Alligatorinae</taxon>
        <taxon>Alligator</taxon>
    </lineage>
</organism>
<dbReference type="GO" id="GO:0009887">
    <property type="term" value="P:animal organ morphogenesis"/>
    <property type="evidence" value="ECO:0007669"/>
    <property type="project" value="UniProtKB-ARBA"/>
</dbReference>
<dbReference type="Pfam" id="PF21364">
    <property type="entry name" value="EGF_FBN_1st"/>
    <property type="match status" value="1"/>
</dbReference>
<comment type="similarity">
    <text evidence="2">Belongs to the fibrillin family.</text>
</comment>
<dbReference type="SMART" id="SM00181">
    <property type="entry name" value="EGF"/>
    <property type="match status" value="19"/>
</dbReference>
<evidence type="ECO:0000256" key="7">
    <source>
        <dbReference type="ARBA" id="ARBA00022737"/>
    </source>
</evidence>
<dbReference type="Pfam" id="PF07645">
    <property type="entry name" value="EGF_CA"/>
    <property type="match status" value="13"/>
</dbReference>
<feature type="domain" description="EGF-like" evidence="12">
    <location>
        <begin position="201"/>
        <end position="238"/>
    </location>
</feature>